<comment type="similarity">
    <text evidence="3">Belongs to the peptidase S51 family.</text>
</comment>
<dbReference type="Proteomes" id="UP001519460">
    <property type="component" value="Unassembled WGS sequence"/>
</dbReference>
<dbReference type="CDD" id="cd03145">
    <property type="entry name" value="GAT1_cyanophycinase"/>
    <property type="match status" value="1"/>
</dbReference>
<dbReference type="GO" id="GO:0008241">
    <property type="term" value="F:peptidyl-dipeptidase activity"/>
    <property type="evidence" value="ECO:0007669"/>
    <property type="project" value="UniProtKB-EC"/>
</dbReference>
<dbReference type="InterPro" id="IPR005320">
    <property type="entry name" value="Peptidase_S51"/>
</dbReference>
<reference evidence="10 11" key="1">
    <citation type="journal article" date="2023" name="Sci. Data">
        <title>Genome assembly of the Korean intertidal mud-creeper Batillaria attramentaria.</title>
        <authorList>
            <person name="Patra A.K."/>
            <person name="Ho P.T."/>
            <person name="Jun S."/>
            <person name="Lee S.J."/>
            <person name="Kim Y."/>
            <person name="Won Y.J."/>
        </authorList>
    </citation>
    <scope>NUCLEOTIDE SEQUENCE [LARGE SCALE GENOMIC DNA]</scope>
    <source>
        <strain evidence="10">Wonlab-2016</strain>
    </source>
</reference>
<comment type="catalytic activity">
    <reaction evidence="1">
        <text>[L-4-(L-arginin-2-N-yl)aspartate](n) + H2O = [L-4-(L-arginin-2-N-yl)aspartate](n-1) + L-4-(L-arginin-2-N-yl)aspartate</text>
        <dbReference type="Rhea" id="RHEA:12845"/>
        <dbReference type="Rhea" id="RHEA-COMP:13728"/>
        <dbReference type="Rhea" id="RHEA-COMP:13734"/>
        <dbReference type="ChEBI" id="CHEBI:15377"/>
        <dbReference type="ChEBI" id="CHEBI:137986"/>
        <dbReference type="ChEBI" id="CHEBI:137991"/>
        <dbReference type="EC" id="3.4.15.6"/>
    </reaction>
</comment>
<gene>
    <name evidence="10" type="ORF">BaRGS_00029582</name>
</gene>
<name>A0ABD0JWR1_9CAEN</name>
<dbReference type="GO" id="GO:0006508">
    <property type="term" value="P:proteolysis"/>
    <property type="evidence" value="ECO:0007669"/>
    <property type="project" value="UniProtKB-KW"/>
</dbReference>
<evidence type="ECO:0000256" key="9">
    <source>
        <dbReference type="SAM" id="SignalP"/>
    </source>
</evidence>
<dbReference type="Gene3D" id="3.40.50.880">
    <property type="match status" value="1"/>
</dbReference>
<keyword evidence="8" id="KW-0720">Serine protease</keyword>
<keyword evidence="7" id="KW-0378">Hydrolase</keyword>
<keyword evidence="9" id="KW-0732">Signal</keyword>
<evidence type="ECO:0000256" key="2">
    <source>
        <dbReference type="ARBA" id="ARBA00002039"/>
    </source>
</evidence>
<evidence type="ECO:0000256" key="8">
    <source>
        <dbReference type="ARBA" id="ARBA00022825"/>
    </source>
</evidence>
<dbReference type="InterPro" id="IPR029062">
    <property type="entry name" value="Class_I_gatase-like"/>
</dbReference>
<dbReference type="GO" id="GO:0008236">
    <property type="term" value="F:serine-type peptidase activity"/>
    <property type="evidence" value="ECO:0007669"/>
    <property type="project" value="UniProtKB-KW"/>
</dbReference>
<feature type="signal peptide" evidence="9">
    <location>
        <begin position="1"/>
        <end position="20"/>
    </location>
</feature>
<organism evidence="10 11">
    <name type="scientific">Batillaria attramentaria</name>
    <dbReference type="NCBI Taxonomy" id="370345"/>
    <lineage>
        <taxon>Eukaryota</taxon>
        <taxon>Metazoa</taxon>
        <taxon>Spiralia</taxon>
        <taxon>Lophotrochozoa</taxon>
        <taxon>Mollusca</taxon>
        <taxon>Gastropoda</taxon>
        <taxon>Caenogastropoda</taxon>
        <taxon>Sorbeoconcha</taxon>
        <taxon>Cerithioidea</taxon>
        <taxon>Batillariidae</taxon>
        <taxon>Batillaria</taxon>
    </lineage>
</organism>
<evidence type="ECO:0000256" key="3">
    <source>
        <dbReference type="ARBA" id="ARBA00006534"/>
    </source>
</evidence>
<dbReference type="PANTHER" id="PTHR36175:SF1">
    <property type="entry name" value="CYANOPHYCINASE"/>
    <property type="match status" value="1"/>
</dbReference>
<dbReference type="Pfam" id="PF03575">
    <property type="entry name" value="Peptidase_S51"/>
    <property type="match status" value="1"/>
</dbReference>
<protein>
    <recommendedName>
        <fullName evidence="5">Cyanophycinase</fullName>
        <ecNumber evidence="4">3.4.15.6</ecNumber>
    </recommendedName>
</protein>
<comment type="function">
    <text evidence="2">Exopeptidase that catalyzes the hydrolytic cleavage of multi-L-arginyl-poly-L-aspartic acid (cyanophycin; a water-insoluble reserve polymer) into aspartate-arginine dipeptides.</text>
</comment>
<evidence type="ECO:0000256" key="4">
    <source>
        <dbReference type="ARBA" id="ARBA00013115"/>
    </source>
</evidence>
<keyword evidence="6" id="KW-0645">Protease</keyword>
<dbReference type="PANTHER" id="PTHR36175">
    <property type="entry name" value="CYANOPHYCINASE"/>
    <property type="match status" value="1"/>
</dbReference>
<sequence length="421" mass="45600">MRLIVQVFVLVALVMHVTLGATPDQIIAAGLHSHGKSLVLAGGGLNISNTEVWNTIVNLAGGKGQARIGIVTSASGDPNDSIQYNTDILVNRYGAAAAVHVNVSIWDSSFATSPTLVSQIRTLTGFYFSGGDQSRVVQSMYLAGRVETPVLAAIREQFEKGAVISGSSAGTACQPSAVMVTAGHSWEALKGGAKTSSSNERDLTYDPLGGIGFLDGYAIDTHFAARGREGRMIRLLSDTKHLTMGTPYGFGVGENTALVVTHAGTPRAEGKVLGEHGVTFFDLSSSFVDTSQRYFSIRDVYMTYLTHGDVYNLHTHDVTFSPDKTPLKGHENYDHALSTDDVFYGKSNDPGRKPEFVRAATSIFDARLDTSTYGTTYEKNPRFRVEMSRAGRDAVGYVKRVHDFHSDLHSYKDMYVAIHED</sequence>
<accession>A0ABD0JWR1</accession>
<evidence type="ECO:0000256" key="5">
    <source>
        <dbReference type="ARBA" id="ARBA00015719"/>
    </source>
</evidence>
<evidence type="ECO:0000313" key="10">
    <source>
        <dbReference type="EMBL" id="KAK7479141.1"/>
    </source>
</evidence>
<comment type="caution">
    <text evidence="10">The sequence shown here is derived from an EMBL/GenBank/DDBJ whole genome shotgun (WGS) entry which is preliminary data.</text>
</comment>
<evidence type="ECO:0000313" key="11">
    <source>
        <dbReference type="Proteomes" id="UP001519460"/>
    </source>
</evidence>
<proteinExistence type="inferred from homology"/>
<evidence type="ECO:0000256" key="6">
    <source>
        <dbReference type="ARBA" id="ARBA00022670"/>
    </source>
</evidence>
<evidence type="ECO:0000256" key="7">
    <source>
        <dbReference type="ARBA" id="ARBA00022801"/>
    </source>
</evidence>
<dbReference type="AlphaFoldDB" id="A0ABD0JWR1"/>
<feature type="chain" id="PRO_5044769449" description="Cyanophycinase" evidence="9">
    <location>
        <begin position="21"/>
        <end position="421"/>
    </location>
</feature>
<dbReference type="EMBL" id="JACVVK020000309">
    <property type="protein sequence ID" value="KAK7479141.1"/>
    <property type="molecule type" value="Genomic_DNA"/>
</dbReference>
<evidence type="ECO:0000256" key="1">
    <source>
        <dbReference type="ARBA" id="ARBA00001092"/>
    </source>
</evidence>
<keyword evidence="11" id="KW-1185">Reference proteome</keyword>
<dbReference type="PIRSF" id="PIRSF032067">
    <property type="entry name" value="Cyanophycinase"/>
    <property type="match status" value="1"/>
</dbReference>
<dbReference type="SUPFAM" id="SSF52317">
    <property type="entry name" value="Class I glutamine amidotransferase-like"/>
    <property type="match status" value="1"/>
</dbReference>
<dbReference type="EC" id="3.4.15.6" evidence="4"/>
<dbReference type="InterPro" id="IPR011811">
    <property type="entry name" value="Peptidase_S51_cyanophycinase"/>
</dbReference>